<gene>
    <name evidence="1" type="ORF">GUJ93_ZPchr0003g18364</name>
</gene>
<comment type="caution">
    <text evidence="1">The sequence shown here is derived from an EMBL/GenBank/DDBJ whole genome shotgun (WGS) entry which is preliminary data.</text>
</comment>
<sequence>MYSPSKLLNHLEQSRAGNGIDGESVICCWCGWIIDADVSARGIFNIFGAGAGADPDSCFPFQFLSHYYLINYHR</sequence>
<dbReference type="AlphaFoldDB" id="A0A8J5S8Z7"/>
<protein>
    <submittedName>
        <fullName evidence="1">Uncharacterized protein</fullName>
    </submittedName>
</protein>
<dbReference type="Proteomes" id="UP000729402">
    <property type="component" value="Unassembled WGS sequence"/>
</dbReference>
<dbReference type="EMBL" id="JAAALK010000286">
    <property type="protein sequence ID" value="KAG8063057.1"/>
    <property type="molecule type" value="Genomic_DNA"/>
</dbReference>
<evidence type="ECO:0000313" key="2">
    <source>
        <dbReference type="Proteomes" id="UP000729402"/>
    </source>
</evidence>
<evidence type="ECO:0000313" key="1">
    <source>
        <dbReference type="EMBL" id="KAG8063057.1"/>
    </source>
</evidence>
<reference evidence="1" key="1">
    <citation type="journal article" date="2021" name="bioRxiv">
        <title>Whole Genome Assembly and Annotation of Northern Wild Rice, Zizania palustris L., Supports a Whole Genome Duplication in the Zizania Genus.</title>
        <authorList>
            <person name="Haas M."/>
            <person name="Kono T."/>
            <person name="Macchietto M."/>
            <person name="Millas R."/>
            <person name="McGilp L."/>
            <person name="Shao M."/>
            <person name="Duquette J."/>
            <person name="Hirsch C.N."/>
            <person name="Kimball J."/>
        </authorList>
    </citation>
    <scope>NUCLEOTIDE SEQUENCE</scope>
    <source>
        <tissue evidence="1">Fresh leaf tissue</tissue>
    </source>
</reference>
<organism evidence="1 2">
    <name type="scientific">Zizania palustris</name>
    <name type="common">Northern wild rice</name>
    <dbReference type="NCBI Taxonomy" id="103762"/>
    <lineage>
        <taxon>Eukaryota</taxon>
        <taxon>Viridiplantae</taxon>
        <taxon>Streptophyta</taxon>
        <taxon>Embryophyta</taxon>
        <taxon>Tracheophyta</taxon>
        <taxon>Spermatophyta</taxon>
        <taxon>Magnoliopsida</taxon>
        <taxon>Liliopsida</taxon>
        <taxon>Poales</taxon>
        <taxon>Poaceae</taxon>
        <taxon>BOP clade</taxon>
        <taxon>Oryzoideae</taxon>
        <taxon>Oryzeae</taxon>
        <taxon>Zizaniinae</taxon>
        <taxon>Zizania</taxon>
    </lineage>
</organism>
<proteinExistence type="predicted"/>
<reference evidence="1" key="2">
    <citation type="submission" date="2021-02" db="EMBL/GenBank/DDBJ databases">
        <authorList>
            <person name="Kimball J.A."/>
            <person name="Haas M.W."/>
            <person name="Macchietto M."/>
            <person name="Kono T."/>
            <person name="Duquette J."/>
            <person name="Shao M."/>
        </authorList>
    </citation>
    <scope>NUCLEOTIDE SEQUENCE</scope>
    <source>
        <tissue evidence="1">Fresh leaf tissue</tissue>
    </source>
</reference>
<name>A0A8J5S8Z7_ZIZPA</name>
<accession>A0A8J5S8Z7</accession>
<keyword evidence="2" id="KW-1185">Reference proteome</keyword>